<reference evidence="1" key="1">
    <citation type="journal article" date="2018" name="Science">
        <title>Natural noncanonical protein splicing yields products with diverse ?-amino acid residues.</title>
        <authorList>
            <person name="Morinaka B.I."/>
            <person name="Lakis E."/>
            <person name="Verest M."/>
            <person name="Helf M.J."/>
            <person name="Scalvenzi T."/>
            <person name="Vagstad A.L."/>
            <person name="Sims J."/>
            <person name="Sunagawa S."/>
            <person name="Gugger M."/>
            <person name="Piel J."/>
        </authorList>
    </citation>
    <scope>NUCLEOTIDE SEQUENCE</scope>
    <source>
        <strain evidence="1">PCC 7121</strain>
    </source>
</reference>
<organism evidence="1">
    <name type="scientific">Desmonostoc muscorum PCC 7121</name>
    <dbReference type="NCBI Taxonomy" id="197230"/>
    <lineage>
        <taxon>Bacteria</taxon>
        <taxon>Bacillati</taxon>
        <taxon>Cyanobacteriota</taxon>
        <taxon>Cyanophyceae</taxon>
        <taxon>Nostocales</taxon>
        <taxon>Nostocaceae</taxon>
        <taxon>Desmonostoc</taxon>
    </lineage>
</organism>
<dbReference type="AlphaFoldDB" id="A0A2P0ZGR9"/>
<proteinExistence type="predicted"/>
<dbReference type="Pfam" id="PF17914">
    <property type="entry name" value="HopA1"/>
    <property type="match status" value="1"/>
</dbReference>
<dbReference type="InterPro" id="IPR040871">
    <property type="entry name" value="HopA1"/>
</dbReference>
<accession>A0A2P0ZGR9</accession>
<evidence type="ECO:0000313" key="1">
    <source>
        <dbReference type="EMBL" id="AVH79662.1"/>
    </source>
</evidence>
<name>A0A2P0ZGR9_DESMC</name>
<protein>
    <submittedName>
        <fullName evidence="1">Uncharacterized protein</fullName>
    </submittedName>
</protein>
<sequence>MLDRYFTQVEPELLKTLQDIANKVELQSNFRIYHPEYKLFELSEEVAANLQKMPQEIQQKYNCLQLRGFLYGIYYNGHLLNTLSLESDTRELPNNLENSTFLGIDREFLEQLHHHNAGSGYYDFGWSILQEKNDSSLIVSKGDLKLRVERNCHLATVHQSAVVGEVVAILMPKNLIQKGFYLAVGNAGSHEQTVFIQSQTKVRIYFNISPGGAIALMETLTHQLNSDSIPFILKFLYNPSEYKRYDAGVLYFDKSQYQAVRQIIKAAYIKHQVHFREEVPLFTKKLMPGLGLAEQPNNQSGVSESFGENRCQIVANGLLEATQKKDTSTAGKIQAICQQFANTKIDLFYPYLNSDSEDIYAF</sequence>
<dbReference type="EMBL" id="MG373779">
    <property type="protein sequence ID" value="AVH79662.1"/>
    <property type="molecule type" value="Genomic_DNA"/>
</dbReference>